<dbReference type="EMBL" id="BNJG01000002">
    <property type="protein sequence ID" value="GHO56311.1"/>
    <property type="molecule type" value="Genomic_DNA"/>
</dbReference>
<evidence type="ECO:0000259" key="1">
    <source>
        <dbReference type="PROSITE" id="PS50911"/>
    </source>
</evidence>
<dbReference type="Pfam" id="PF05257">
    <property type="entry name" value="CHAP"/>
    <property type="match status" value="1"/>
</dbReference>
<sequence>MLKFLLLGVMILVVFGMFGASMTVAMDAQAQGVPQTAYPGLSTIDTSGSGKRGDVVQWALKMAAHLHCTPARLATDCQGSGADHYYDAGFPPEIIAWANAHCPGCASWQPDTFQCVAFVIAAYAYVQPLPVQGQNANQYWEHFASEPGWQRLPARGNLPQPGDIMAWNGGVYGHVSIVLGVAPHHTAITFAQANGEFPVQTLPLNPDGSINTQNGYWNAFEVVGYLHPLTLS</sequence>
<evidence type="ECO:0000313" key="2">
    <source>
        <dbReference type="EMBL" id="GHO56311.1"/>
    </source>
</evidence>
<accession>A0ABQ3UUD8</accession>
<dbReference type="InterPro" id="IPR038765">
    <property type="entry name" value="Papain-like_cys_pep_sf"/>
</dbReference>
<evidence type="ECO:0000313" key="3">
    <source>
        <dbReference type="Proteomes" id="UP000654345"/>
    </source>
</evidence>
<dbReference type="SUPFAM" id="SSF54001">
    <property type="entry name" value="Cysteine proteinases"/>
    <property type="match status" value="1"/>
</dbReference>
<feature type="domain" description="Peptidase C51" evidence="1">
    <location>
        <begin position="90"/>
        <end position="227"/>
    </location>
</feature>
<name>A0ABQ3UUD8_9CHLR</name>
<dbReference type="Gene3D" id="3.90.1720.10">
    <property type="entry name" value="endopeptidase domain like (from Nostoc punctiforme)"/>
    <property type="match status" value="1"/>
</dbReference>
<dbReference type="PROSITE" id="PS50911">
    <property type="entry name" value="CHAP"/>
    <property type="match status" value="1"/>
</dbReference>
<reference evidence="2 3" key="1">
    <citation type="journal article" date="2021" name="Int. J. Syst. Evol. Microbiol.">
        <title>Reticulibacter mediterranei gen. nov., sp. nov., within the new family Reticulibacteraceae fam. nov., and Ktedonospora formicarum gen. nov., sp. nov., Ktedonobacter robiniae sp. nov., Dictyobacter formicarum sp. nov. and Dictyobacter arantiisoli sp. nov., belonging to the class Ktedonobacteria.</title>
        <authorList>
            <person name="Yabe S."/>
            <person name="Zheng Y."/>
            <person name="Wang C.M."/>
            <person name="Sakai Y."/>
            <person name="Abe K."/>
            <person name="Yokota A."/>
            <person name="Donadio S."/>
            <person name="Cavaletti L."/>
            <person name="Monciardini P."/>
        </authorList>
    </citation>
    <scope>NUCLEOTIDE SEQUENCE [LARGE SCALE GENOMIC DNA]</scope>
    <source>
        <strain evidence="2 3">SOSP1-30</strain>
    </source>
</reference>
<organism evidence="2 3">
    <name type="scientific">Ktedonobacter robiniae</name>
    <dbReference type="NCBI Taxonomy" id="2778365"/>
    <lineage>
        <taxon>Bacteria</taxon>
        <taxon>Bacillati</taxon>
        <taxon>Chloroflexota</taxon>
        <taxon>Ktedonobacteria</taxon>
        <taxon>Ktedonobacterales</taxon>
        <taxon>Ktedonobacteraceae</taxon>
        <taxon>Ktedonobacter</taxon>
    </lineage>
</organism>
<gene>
    <name evidence="2" type="ORF">KSB_47860</name>
</gene>
<comment type="caution">
    <text evidence="2">The sequence shown here is derived from an EMBL/GenBank/DDBJ whole genome shotgun (WGS) entry which is preliminary data.</text>
</comment>
<protein>
    <recommendedName>
        <fullName evidence="1">Peptidase C51 domain-containing protein</fullName>
    </recommendedName>
</protein>
<dbReference type="InterPro" id="IPR007921">
    <property type="entry name" value="CHAP_dom"/>
</dbReference>
<proteinExistence type="predicted"/>
<dbReference type="RefSeq" id="WP_201372835.1">
    <property type="nucleotide sequence ID" value="NZ_BNJG01000002.1"/>
</dbReference>
<dbReference type="Proteomes" id="UP000654345">
    <property type="component" value="Unassembled WGS sequence"/>
</dbReference>
<keyword evidence="3" id="KW-1185">Reference proteome</keyword>